<gene>
    <name evidence="2" type="ORF">UFOVP823_43</name>
</gene>
<keyword evidence="1" id="KW-0175">Coiled coil</keyword>
<reference evidence="2" key="1">
    <citation type="submission" date="2020-04" db="EMBL/GenBank/DDBJ databases">
        <authorList>
            <person name="Chiriac C."/>
            <person name="Salcher M."/>
            <person name="Ghai R."/>
            <person name="Kavagutti S V."/>
        </authorList>
    </citation>
    <scope>NUCLEOTIDE SEQUENCE</scope>
</reference>
<accession>A0A6J5P8K7</accession>
<sequence length="204" mass="23186">MNDSAISGAWSKGMVALTDLSNAVQQKNEQIDELIERLVTAAQAITTAQNDAAGARSNAKRFANERNQLMGRLQSATQFIELLQRELTDANAKRRMMQEALGTQIRELSERLYARTPSFPIRYAPNVETTWDFETDRTRDTVIRIVPQQFATCARFISNELDDEIGCRMVAEKTANDVAEMLVEDLYRQLLKHRVEMRRGASPF</sequence>
<feature type="coiled-coil region" evidence="1">
    <location>
        <begin position="17"/>
        <end position="100"/>
    </location>
</feature>
<organism evidence="2">
    <name type="scientific">uncultured Caudovirales phage</name>
    <dbReference type="NCBI Taxonomy" id="2100421"/>
    <lineage>
        <taxon>Viruses</taxon>
        <taxon>Duplodnaviria</taxon>
        <taxon>Heunggongvirae</taxon>
        <taxon>Uroviricota</taxon>
        <taxon>Caudoviricetes</taxon>
        <taxon>Peduoviridae</taxon>
        <taxon>Maltschvirus</taxon>
        <taxon>Maltschvirus maltsch</taxon>
    </lineage>
</organism>
<dbReference type="EMBL" id="LR796773">
    <property type="protein sequence ID" value="CAB4165425.1"/>
    <property type="molecule type" value="Genomic_DNA"/>
</dbReference>
<evidence type="ECO:0000313" key="2">
    <source>
        <dbReference type="EMBL" id="CAB4165425.1"/>
    </source>
</evidence>
<name>A0A6J5P8K7_9CAUD</name>
<protein>
    <submittedName>
        <fullName evidence="2">Uncharacterized protein</fullName>
    </submittedName>
</protein>
<proteinExistence type="predicted"/>
<evidence type="ECO:0000256" key="1">
    <source>
        <dbReference type="SAM" id="Coils"/>
    </source>
</evidence>